<dbReference type="Proteomes" id="UP001058074">
    <property type="component" value="Unassembled WGS sequence"/>
</dbReference>
<proteinExistence type="predicted"/>
<evidence type="ECO:0000313" key="1">
    <source>
        <dbReference type="EMBL" id="GKX67795.1"/>
    </source>
</evidence>
<gene>
    <name evidence="1" type="ORF">rsdtw13_30530</name>
</gene>
<sequence>MKSNKFIKSVSLIIILSISLSGCFNYRDINKVVFATAALFDVNEKGNIVIYLDCITPYRSKNESSEKGKRELFKGEGSSVLEAAQKINMASSYEVNLSQCRSYIFTDNAARRGIKNYVDVMNRSQQYIVRPYLLVYKGQVQDLFSKAYGEEENIGFYIDDIVTKTKNNPSAIGTTINEYISKSTMNYKDIVVGELGVKSDLNKSRLELNGAAVFRDDTMVAEMNPDDIANYKYLNGVSSTGVIKVKNPMDENKTISLQIISSKAVTNLKYIDGKFELNKDIWIKCNVGEVQGTFNSLAEMSDKLKLEAETYLNKQVYDTFEKYKLKGVDIFEIDKLVKEKYKYEKFPKDPIMMTQLKCKINIELVGTGIIEATY</sequence>
<dbReference type="EMBL" id="BROD01000001">
    <property type="protein sequence ID" value="GKX67795.1"/>
    <property type="molecule type" value="Genomic_DNA"/>
</dbReference>
<comment type="caution">
    <text evidence="1">The sequence shown here is derived from an EMBL/GenBank/DDBJ whole genome shotgun (WGS) entry which is preliminary data.</text>
</comment>
<evidence type="ECO:0000313" key="2">
    <source>
        <dbReference type="Proteomes" id="UP001058074"/>
    </source>
</evidence>
<keyword evidence="2" id="KW-1185">Reference proteome</keyword>
<organism evidence="1 2">
    <name type="scientific">Inconstantimicrobium mannanitabidum</name>
    <dbReference type="NCBI Taxonomy" id="1604901"/>
    <lineage>
        <taxon>Bacteria</taxon>
        <taxon>Bacillati</taxon>
        <taxon>Bacillota</taxon>
        <taxon>Clostridia</taxon>
        <taxon>Eubacteriales</taxon>
        <taxon>Clostridiaceae</taxon>
        <taxon>Inconstantimicrobium</taxon>
    </lineage>
</organism>
<reference evidence="1" key="1">
    <citation type="journal article" date="2025" name="Int. J. Syst. Evol. Microbiol.">
        <title>Inconstantimicrobium mannanitabidum sp. nov., a novel member of the family Clostridiaceae isolated from anoxic soil under the treatment of reductive soil disinfestation.</title>
        <authorList>
            <person name="Ueki A."/>
            <person name="Tonouchi A."/>
            <person name="Honma S."/>
            <person name="Kaku N."/>
            <person name="Ueki K."/>
        </authorList>
    </citation>
    <scope>NUCLEOTIDE SEQUENCE</scope>
    <source>
        <strain evidence="1">TW13</strain>
    </source>
</reference>
<accession>A0ACB5RF47</accession>
<protein>
    <submittedName>
        <fullName evidence="1">Germination protein</fullName>
    </submittedName>
</protein>
<name>A0ACB5RF47_9CLOT</name>